<sequence length="76" mass="8169">MESRSTVFCLQAALGPKLLRALNDIGGSPQVERRRRNSWGTSGIPKLSSNPLVATLAPKLRRAAFNRVKPAAALQG</sequence>
<accession>A0A9D4SY42</accession>
<keyword evidence="2" id="KW-1185">Reference proteome</keyword>
<dbReference type="VEuPathDB" id="VectorBase:RSAN_029391"/>
<protein>
    <submittedName>
        <fullName evidence="1">Uncharacterized protein</fullName>
    </submittedName>
</protein>
<evidence type="ECO:0000313" key="2">
    <source>
        <dbReference type="Proteomes" id="UP000821837"/>
    </source>
</evidence>
<reference evidence="1" key="1">
    <citation type="journal article" date="2020" name="Cell">
        <title>Large-Scale Comparative Analyses of Tick Genomes Elucidate Their Genetic Diversity and Vector Capacities.</title>
        <authorList>
            <consortium name="Tick Genome and Microbiome Consortium (TIGMIC)"/>
            <person name="Jia N."/>
            <person name="Wang J."/>
            <person name="Shi W."/>
            <person name="Du L."/>
            <person name="Sun Y."/>
            <person name="Zhan W."/>
            <person name="Jiang J.F."/>
            <person name="Wang Q."/>
            <person name="Zhang B."/>
            <person name="Ji P."/>
            <person name="Bell-Sakyi L."/>
            <person name="Cui X.M."/>
            <person name="Yuan T.T."/>
            <person name="Jiang B.G."/>
            <person name="Yang W.F."/>
            <person name="Lam T.T."/>
            <person name="Chang Q.C."/>
            <person name="Ding S.J."/>
            <person name="Wang X.J."/>
            <person name="Zhu J.G."/>
            <person name="Ruan X.D."/>
            <person name="Zhao L."/>
            <person name="Wei J.T."/>
            <person name="Ye R.Z."/>
            <person name="Que T.C."/>
            <person name="Du C.H."/>
            <person name="Zhou Y.H."/>
            <person name="Cheng J.X."/>
            <person name="Dai P.F."/>
            <person name="Guo W.B."/>
            <person name="Han X.H."/>
            <person name="Huang E.J."/>
            <person name="Li L.F."/>
            <person name="Wei W."/>
            <person name="Gao Y.C."/>
            <person name="Liu J.Z."/>
            <person name="Shao H.Z."/>
            <person name="Wang X."/>
            <person name="Wang C.C."/>
            <person name="Yang T.C."/>
            <person name="Huo Q.B."/>
            <person name="Li W."/>
            <person name="Chen H.Y."/>
            <person name="Chen S.E."/>
            <person name="Zhou L.G."/>
            <person name="Ni X.B."/>
            <person name="Tian J.H."/>
            <person name="Sheng Y."/>
            <person name="Liu T."/>
            <person name="Pan Y.S."/>
            <person name="Xia L.Y."/>
            <person name="Li J."/>
            <person name="Zhao F."/>
            <person name="Cao W.C."/>
        </authorList>
    </citation>
    <scope>NUCLEOTIDE SEQUENCE</scope>
    <source>
        <strain evidence="1">Rsan-2018</strain>
    </source>
</reference>
<dbReference type="Proteomes" id="UP000821837">
    <property type="component" value="Unassembled WGS sequence"/>
</dbReference>
<proteinExistence type="predicted"/>
<evidence type="ECO:0000313" key="1">
    <source>
        <dbReference type="EMBL" id="KAH7957831.1"/>
    </source>
</evidence>
<gene>
    <name evidence="1" type="ORF">HPB52_023167</name>
</gene>
<name>A0A9D4SY42_RHISA</name>
<organism evidence="1 2">
    <name type="scientific">Rhipicephalus sanguineus</name>
    <name type="common">Brown dog tick</name>
    <name type="synonym">Ixodes sanguineus</name>
    <dbReference type="NCBI Taxonomy" id="34632"/>
    <lineage>
        <taxon>Eukaryota</taxon>
        <taxon>Metazoa</taxon>
        <taxon>Ecdysozoa</taxon>
        <taxon>Arthropoda</taxon>
        <taxon>Chelicerata</taxon>
        <taxon>Arachnida</taxon>
        <taxon>Acari</taxon>
        <taxon>Parasitiformes</taxon>
        <taxon>Ixodida</taxon>
        <taxon>Ixodoidea</taxon>
        <taxon>Ixodidae</taxon>
        <taxon>Rhipicephalinae</taxon>
        <taxon>Rhipicephalus</taxon>
        <taxon>Rhipicephalus</taxon>
    </lineage>
</organism>
<dbReference type="AlphaFoldDB" id="A0A9D4SY42"/>
<dbReference type="EMBL" id="JABSTV010001250">
    <property type="protein sequence ID" value="KAH7957831.1"/>
    <property type="molecule type" value="Genomic_DNA"/>
</dbReference>
<comment type="caution">
    <text evidence="1">The sequence shown here is derived from an EMBL/GenBank/DDBJ whole genome shotgun (WGS) entry which is preliminary data.</text>
</comment>
<reference evidence="1" key="2">
    <citation type="submission" date="2021-09" db="EMBL/GenBank/DDBJ databases">
        <authorList>
            <person name="Jia N."/>
            <person name="Wang J."/>
            <person name="Shi W."/>
            <person name="Du L."/>
            <person name="Sun Y."/>
            <person name="Zhan W."/>
            <person name="Jiang J."/>
            <person name="Wang Q."/>
            <person name="Zhang B."/>
            <person name="Ji P."/>
            <person name="Sakyi L.B."/>
            <person name="Cui X."/>
            <person name="Yuan T."/>
            <person name="Jiang B."/>
            <person name="Yang W."/>
            <person name="Lam T.T.-Y."/>
            <person name="Chang Q."/>
            <person name="Ding S."/>
            <person name="Wang X."/>
            <person name="Zhu J."/>
            <person name="Ruan X."/>
            <person name="Zhao L."/>
            <person name="Wei J."/>
            <person name="Que T."/>
            <person name="Du C."/>
            <person name="Cheng J."/>
            <person name="Dai P."/>
            <person name="Han X."/>
            <person name="Huang E."/>
            <person name="Gao Y."/>
            <person name="Liu J."/>
            <person name="Shao H."/>
            <person name="Ye R."/>
            <person name="Li L."/>
            <person name="Wei W."/>
            <person name="Wang X."/>
            <person name="Wang C."/>
            <person name="Huo Q."/>
            <person name="Li W."/>
            <person name="Guo W."/>
            <person name="Chen H."/>
            <person name="Chen S."/>
            <person name="Zhou L."/>
            <person name="Zhou L."/>
            <person name="Ni X."/>
            <person name="Tian J."/>
            <person name="Zhou Y."/>
            <person name="Sheng Y."/>
            <person name="Liu T."/>
            <person name="Pan Y."/>
            <person name="Xia L."/>
            <person name="Li J."/>
            <person name="Zhao F."/>
            <person name="Cao W."/>
        </authorList>
    </citation>
    <scope>NUCLEOTIDE SEQUENCE</scope>
    <source>
        <strain evidence="1">Rsan-2018</strain>
        <tissue evidence="1">Larvae</tissue>
    </source>
</reference>